<dbReference type="InterPro" id="IPR029063">
    <property type="entry name" value="SAM-dependent_MTases_sf"/>
</dbReference>
<sequence>MEHWDKNVPPKETWNEVRRVLKPGAFCLSFCSTHLYHRMAVNVEDGGFDIKDMIFWMVTTKMAKKNRLKPAFEPIVVGQKPYESSLQKNFDEWGVGIINIKGNKIPWDGKPPTGWIKGGTDRRAFGKDVKKAGVGAKEKLGTVDADPEGRYPSNIVGDVMTEHQKYFYAPRVSRKERDLGLLEGETNPHPTPKPVSLMRWLVRIFAPINGKVLDPYNGTGSTGIASLLEDRTYLGLELDQNYCDISEKRIKKYKDYLQYDN</sequence>
<evidence type="ECO:0000313" key="4">
    <source>
        <dbReference type="EMBL" id="SVB26567.1"/>
    </source>
</evidence>
<evidence type="ECO:0000256" key="2">
    <source>
        <dbReference type="ARBA" id="ARBA00022679"/>
    </source>
</evidence>
<proteinExistence type="predicted"/>
<dbReference type="Pfam" id="PF01555">
    <property type="entry name" value="N6_N4_Mtase"/>
    <property type="match status" value="1"/>
</dbReference>
<dbReference type="Gene3D" id="3.40.50.150">
    <property type="entry name" value="Vaccinia Virus protein VP39"/>
    <property type="match status" value="1"/>
</dbReference>
<organism evidence="4">
    <name type="scientific">marine metagenome</name>
    <dbReference type="NCBI Taxonomy" id="408172"/>
    <lineage>
        <taxon>unclassified sequences</taxon>
        <taxon>metagenomes</taxon>
        <taxon>ecological metagenomes</taxon>
    </lineage>
</organism>
<dbReference type="InterPro" id="IPR001091">
    <property type="entry name" value="RM_Methyltransferase"/>
</dbReference>
<feature type="domain" description="DNA methylase N-4/N-6" evidence="3">
    <location>
        <begin position="11"/>
        <end position="248"/>
    </location>
</feature>
<gene>
    <name evidence="4" type="ORF">METZ01_LOCUS179421</name>
</gene>
<dbReference type="GO" id="GO:0003677">
    <property type="term" value="F:DNA binding"/>
    <property type="evidence" value="ECO:0007669"/>
    <property type="project" value="InterPro"/>
</dbReference>
<keyword evidence="1" id="KW-0489">Methyltransferase</keyword>
<evidence type="ECO:0000256" key="1">
    <source>
        <dbReference type="ARBA" id="ARBA00022603"/>
    </source>
</evidence>
<dbReference type="EMBL" id="UINC01034945">
    <property type="protein sequence ID" value="SVB26567.1"/>
    <property type="molecule type" value="Genomic_DNA"/>
</dbReference>
<evidence type="ECO:0000259" key="3">
    <source>
        <dbReference type="Pfam" id="PF01555"/>
    </source>
</evidence>
<keyword evidence="2" id="KW-0808">Transferase</keyword>
<protein>
    <recommendedName>
        <fullName evidence="3">DNA methylase N-4/N-6 domain-containing protein</fullName>
    </recommendedName>
</protein>
<dbReference type="SUPFAM" id="SSF53335">
    <property type="entry name" value="S-adenosyl-L-methionine-dependent methyltransferases"/>
    <property type="match status" value="1"/>
</dbReference>
<accession>A0A382CMN7</accession>
<dbReference type="InterPro" id="IPR002941">
    <property type="entry name" value="DNA_methylase_N4/N6"/>
</dbReference>
<reference evidence="4" key="1">
    <citation type="submission" date="2018-05" db="EMBL/GenBank/DDBJ databases">
        <authorList>
            <person name="Lanie J.A."/>
            <person name="Ng W.-L."/>
            <person name="Kazmierczak K.M."/>
            <person name="Andrzejewski T.M."/>
            <person name="Davidsen T.M."/>
            <person name="Wayne K.J."/>
            <person name="Tettelin H."/>
            <person name="Glass J.I."/>
            <person name="Rusch D."/>
            <person name="Podicherti R."/>
            <person name="Tsui H.-C.T."/>
            <person name="Winkler M.E."/>
        </authorList>
    </citation>
    <scope>NUCLEOTIDE SEQUENCE</scope>
</reference>
<dbReference type="PRINTS" id="PR00508">
    <property type="entry name" value="S21N4MTFRASE"/>
</dbReference>
<name>A0A382CMN7_9ZZZZ</name>
<dbReference type="GO" id="GO:0032259">
    <property type="term" value="P:methylation"/>
    <property type="evidence" value="ECO:0007669"/>
    <property type="project" value="UniProtKB-KW"/>
</dbReference>
<dbReference type="AlphaFoldDB" id="A0A382CMN7"/>
<dbReference type="GO" id="GO:0008170">
    <property type="term" value="F:N-methyltransferase activity"/>
    <property type="evidence" value="ECO:0007669"/>
    <property type="project" value="InterPro"/>
</dbReference>